<feature type="compositionally biased region" description="Polar residues" evidence="2">
    <location>
        <begin position="265"/>
        <end position="283"/>
    </location>
</feature>
<keyword evidence="1" id="KW-0175">Coiled coil</keyword>
<evidence type="ECO:0000259" key="3">
    <source>
        <dbReference type="Pfam" id="PF14988"/>
    </source>
</evidence>
<dbReference type="Pfam" id="PF14988">
    <property type="entry name" value="DUF4515"/>
    <property type="match status" value="1"/>
</dbReference>
<dbReference type="PANTHER" id="PTHR14845">
    <property type="entry name" value="COILED-COIL DOMAIN-CONTAINING 166"/>
    <property type="match status" value="1"/>
</dbReference>
<dbReference type="PANTHER" id="PTHR14845:SF0">
    <property type="entry name" value="DUF4515 DOMAIN-CONTAINING PROTEIN"/>
    <property type="match status" value="1"/>
</dbReference>
<proteinExistence type="predicted"/>
<feature type="compositionally biased region" description="Polar residues" evidence="2">
    <location>
        <begin position="20"/>
        <end position="29"/>
    </location>
</feature>
<name>A0AAD8ZF03_9TELE</name>
<feature type="region of interest" description="Disordered" evidence="2">
    <location>
        <begin position="1"/>
        <end position="29"/>
    </location>
</feature>
<accession>A0AAD8ZF03</accession>
<dbReference type="AlphaFoldDB" id="A0AAD8ZF03"/>
<dbReference type="EMBL" id="JAROKS010000014">
    <property type="protein sequence ID" value="KAK1797229.1"/>
    <property type="molecule type" value="Genomic_DNA"/>
</dbReference>
<dbReference type="Proteomes" id="UP001239994">
    <property type="component" value="Unassembled WGS sequence"/>
</dbReference>
<comment type="caution">
    <text evidence="4">The sequence shown here is derived from an EMBL/GenBank/DDBJ whole genome shotgun (WGS) entry which is preliminary data.</text>
</comment>
<organism evidence="4 5">
    <name type="scientific">Electrophorus voltai</name>
    <dbReference type="NCBI Taxonomy" id="2609070"/>
    <lineage>
        <taxon>Eukaryota</taxon>
        <taxon>Metazoa</taxon>
        <taxon>Chordata</taxon>
        <taxon>Craniata</taxon>
        <taxon>Vertebrata</taxon>
        <taxon>Euteleostomi</taxon>
        <taxon>Actinopterygii</taxon>
        <taxon>Neopterygii</taxon>
        <taxon>Teleostei</taxon>
        <taxon>Ostariophysi</taxon>
        <taxon>Gymnotiformes</taxon>
        <taxon>Gymnotoidei</taxon>
        <taxon>Gymnotidae</taxon>
        <taxon>Electrophorus</taxon>
    </lineage>
</organism>
<evidence type="ECO:0000313" key="5">
    <source>
        <dbReference type="Proteomes" id="UP001239994"/>
    </source>
</evidence>
<feature type="compositionally biased region" description="Basic and acidic residues" evidence="2">
    <location>
        <begin position="9"/>
        <end position="19"/>
    </location>
</feature>
<feature type="non-terminal residue" evidence="4">
    <location>
        <position position="1"/>
    </location>
</feature>
<protein>
    <recommendedName>
        <fullName evidence="3">DUF4515 domain-containing protein</fullName>
    </recommendedName>
</protein>
<sequence length="299" mass="35198">HHFSMPPKKKGETARKQQDRSSVQAATEQEVQLQKEYKILTETLNTLKMRAEQLRKDNEFLQNEANQTRMESQEYMSYMAKRMQKRRSMIVTLSDQSQQELQELERQREETLQKYEEQANGLKRKILEKENELALLNLEIAELREFKSLQQQQLGRISELEQEVSAMSRRHADSLQALKSDFLKEKERYEAQAEHKVQELTLATNREASRCLLSHMQDVTQENHRLREELQQLIQRAHALHSHQEALQTQHRQLLLEREHIQRMRNSTTEGGSNTKKISNEQLLPSKLDVEDVADCNGA</sequence>
<feature type="domain" description="DUF4515" evidence="3">
    <location>
        <begin position="71"/>
        <end position="260"/>
    </location>
</feature>
<reference evidence="4" key="1">
    <citation type="submission" date="2023-03" db="EMBL/GenBank/DDBJ databases">
        <title>Electrophorus voltai genome.</title>
        <authorList>
            <person name="Bian C."/>
        </authorList>
    </citation>
    <scope>NUCLEOTIDE SEQUENCE</scope>
    <source>
        <strain evidence="4">CB-2022</strain>
        <tissue evidence="4">Muscle</tissue>
    </source>
</reference>
<evidence type="ECO:0000256" key="2">
    <source>
        <dbReference type="SAM" id="MobiDB-lite"/>
    </source>
</evidence>
<evidence type="ECO:0000256" key="1">
    <source>
        <dbReference type="ARBA" id="ARBA00023054"/>
    </source>
</evidence>
<evidence type="ECO:0000313" key="4">
    <source>
        <dbReference type="EMBL" id="KAK1797229.1"/>
    </source>
</evidence>
<dbReference type="InterPro" id="IPR032777">
    <property type="entry name" value="DUF4515"/>
</dbReference>
<keyword evidence="5" id="KW-1185">Reference proteome</keyword>
<gene>
    <name evidence="4" type="ORF">P4O66_008612</name>
</gene>
<feature type="region of interest" description="Disordered" evidence="2">
    <location>
        <begin position="265"/>
        <end position="284"/>
    </location>
</feature>